<organism evidence="1 2">
    <name type="scientific">candidate division TA06 bacterium DG_24</name>
    <dbReference type="NCBI Taxonomy" id="1703770"/>
    <lineage>
        <taxon>Bacteria</taxon>
        <taxon>Bacteria division TA06</taxon>
    </lineage>
</organism>
<dbReference type="EMBL" id="LIZS01000062">
    <property type="protein sequence ID" value="KPJ52365.1"/>
    <property type="molecule type" value="Genomic_DNA"/>
</dbReference>
<comment type="caution">
    <text evidence="1">The sequence shown here is derived from an EMBL/GenBank/DDBJ whole genome shotgun (WGS) entry which is preliminary data.</text>
</comment>
<sequence length="502" mass="55513">MEETMTGIPGTRWLRMALPAGLLIVAILCPPASADDLSTYRLDILRDGELLLDIGFEGSVNEFRTGEDEYLYWYHWRGGDYYLSTPVRWQRDGFTTAGDLRFGVGDAMMLGVGLGLGPWSGYRDPRYVDTWSPASRGYLPSFNLSIRPAPTVELYGDARYRRLELDRPPWPLGYPSTADVDIDQYTARGGLAVLIGARGGRVSATRERPRENLDAYLLPLLAPRRVLLTVEGTYEERRQDLSPSDAGLESTDWCEDLWHEEWNAADDAWEGTRRTISGGLEAGLADGLAAGVRLRYPIEWDDGCCGSERYSPSAYLAARPGRQTEIGGTYAYTALEDGSEQNFDIGFTYLGSTGERIGSRRPPAMRGLARYRLPLLADGRYLLTLSGGHTRGIFDPATADEPIETKAYRVGTDFSYGLTDEMMLTFSAAGSQKREWTEGVENQSALEGRLGVAGAYRPGRRVEFRGGIEYTRLSVDDEGSDTCFDRDGLGLTLGATLLFGAY</sequence>
<reference evidence="1 2" key="1">
    <citation type="journal article" date="2015" name="Microbiome">
        <title>Genomic resolution of linkages in carbon, nitrogen, and sulfur cycling among widespread estuary sediment bacteria.</title>
        <authorList>
            <person name="Baker B.J."/>
            <person name="Lazar C.S."/>
            <person name="Teske A.P."/>
            <person name="Dick G.J."/>
        </authorList>
    </citation>
    <scope>NUCLEOTIDE SEQUENCE [LARGE SCALE GENOMIC DNA]</scope>
    <source>
        <strain evidence="1">DG_24</strain>
    </source>
</reference>
<evidence type="ECO:0000313" key="1">
    <source>
        <dbReference type="EMBL" id="KPJ52365.1"/>
    </source>
</evidence>
<dbReference type="AlphaFoldDB" id="A0A0S7WQA6"/>
<evidence type="ECO:0000313" key="2">
    <source>
        <dbReference type="Proteomes" id="UP000052008"/>
    </source>
</evidence>
<protein>
    <submittedName>
        <fullName evidence="1">Uncharacterized protein</fullName>
    </submittedName>
</protein>
<gene>
    <name evidence="1" type="ORF">AMJ39_08005</name>
</gene>
<accession>A0A0S7WQA6</accession>
<name>A0A0S7WQA6_UNCT6</name>
<proteinExistence type="predicted"/>
<dbReference type="Proteomes" id="UP000052008">
    <property type="component" value="Unassembled WGS sequence"/>
</dbReference>